<reference evidence="1 2" key="1">
    <citation type="submission" date="2021-12" db="EMBL/GenBank/DDBJ databases">
        <title>Discovery of the Pendulisporaceae a myxobacterial family with distinct sporulation behavior and unique specialized metabolism.</title>
        <authorList>
            <person name="Garcia R."/>
            <person name="Popoff A."/>
            <person name="Bader C.D."/>
            <person name="Loehr J."/>
            <person name="Walesch S."/>
            <person name="Walt C."/>
            <person name="Boldt J."/>
            <person name="Bunk B."/>
            <person name="Haeckl F.J.F.P.J."/>
            <person name="Gunesch A.P."/>
            <person name="Birkelbach J."/>
            <person name="Nuebel U."/>
            <person name="Pietschmann T."/>
            <person name="Bach T."/>
            <person name="Mueller R."/>
        </authorList>
    </citation>
    <scope>NUCLEOTIDE SEQUENCE [LARGE SCALE GENOMIC DNA]</scope>
    <source>
        <strain evidence="1 2">MSr12523</strain>
    </source>
</reference>
<name>A0ABZ2KII2_9BACT</name>
<gene>
    <name evidence="1" type="ORF">LZC95_07830</name>
</gene>
<evidence type="ECO:0000313" key="2">
    <source>
        <dbReference type="Proteomes" id="UP001379533"/>
    </source>
</evidence>
<accession>A0ABZ2KII2</accession>
<dbReference type="Proteomes" id="UP001379533">
    <property type="component" value="Chromosome"/>
</dbReference>
<evidence type="ECO:0000313" key="1">
    <source>
        <dbReference type="EMBL" id="WXA96744.1"/>
    </source>
</evidence>
<organism evidence="1 2">
    <name type="scientific">Pendulispora brunnea</name>
    <dbReference type="NCBI Taxonomy" id="2905690"/>
    <lineage>
        <taxon>Bacteria</taxon>
        <taxon>Pseudomonadati</taxon>
        <taxon>Myxococcota</taxon>
        <taxon>Myxococcia</taxon>
        <taxon>Myxococcales</taxon>
        <taxon>Sorangiineae</taxon>
        <taxon>Pendulisporaceae</taxon>
        <taxon>Pendulispora</taxon>
    </lineage>
</organism>
<proteinExistence type="predicted"/>
<protein>
    <submittedName>
        <fullName evidence="1">Uncharacterized protein</fullName>
    </submittedName>
</protein>
<dbReference type="RefSeq" id="WP_394847360.1">
    <property type="nucleotide sequence ID" value="NZ_CP089982.1"/>
</dbReference>
<sequence>MAIAPIEISMSMIEKTEHMAVREIPLAYNMFQVCASPWTTVEGRVWTCLIGAGRDGRLLAVFQLTDYQGRFLSRVYGAAPSVVETAIADFYSAKFKCNVDT</sequence>
<keyword evidence="2" id="KW-1185">Reference proteome</keyword>
<dbReference type="EMBL" id="CP089982">
    <property type="protein sequence ID" value="WXA96744.1"/>
    <property type="molecule type" value="Genomic_DNA"/>
</dbReference>